<organism evidence="1 2">
    <name type="scientific">Acidithiobacillus thiooxidans</name>
    <name type="common">Thiobacillus thiooxidans</name>
    <dbReference type="NCBI Taxonomy" id="930"/>
    <lineage>
        <taxon>Bacteria</taxon>
        <taxon>Pseudomonadati</taxon>
        <taxon>Pseudomonadota</taxon>
        <taxon>Acidithiobacillia</taxon>
        <taxon>Acidithiobacillales</taxon>
        <taxon>Acidithiobacillaceae</taxon>
        <taxon>Acidithiobacillus</taxon>
    </lineage>
</organism>
<dbReference type="AlphaFoldDB" id="A0A1C2IUR5"/>
<dbReference type="RefSeq" id="WP_024892901.1">
    <property type="nucleotide sequence ID" value="NZ_LWRZ01000011.1"/>
</dbReference>
<sequence>MKILDSSESLDNYLKSIRNNHIQLVTAFASGTEETLSALLANGNTIDLIVGTINAFTSPKFIEYCAEHDSKHQQGRQ</sequence>
<gene>
    <name evidence="1" type="ORF">A6P07_01605</name>
</gene>
<proteinExistence type="predicted"/>
<evidence type="ECO:0000313" key="2">
    <source>
        <dbReference type="Proteomes" id="UP000094893"/>
    </source>
</evidence>
<protein>
    <submittedName>
        <fullName evidence="1">Uncharacterized protein</fullName>
    </submittedName>
</protein>
<name>A0A1C2IUR5_ACITH</name>
<accession>A0A1C2IUR5</accession>
<dbReference type="EMBL" id="LWSA01000018">
    <property type="protein sequence ID" value="OCX76774.1"/>
    <property type="molecule type" value="Genomic_DNA"/>
</dbReference>
<comment type="caution">
    <text evidence="1">The sequence shown here is derived from an EMBL/GenBank/DDBJ whole genome shotgun (WGS) entry which is preliminary data.</text>
</comment>
<reference evidence="1 2" key="1">
    <citation type="journal article" date="2016" name="Int. J. Mol. Sci.">
        <title>Comparative genomics of the extreme acidophile Acidithiobacillus thiooxidans reveals intraspecific divergence and niche adaptation.</title>
        <authorList>
            <person name="Zhang X."/>
            <person name="Feng X."/>
            <person name="Tao J."/>
            <person name="Ma L."/>
            <person name="Xiao Y."/>
            <person name="Liang Y."/>
            <person name="Liu X."/>
            <person name="Yin H."/>
        </authorList>
    </citation>
    <scope>NUCLEOTIDE SEQUENCE [LARGE SCALE GENOMIC DNA]</scope>
    <source>
        <strain evidence="1 2">A02</strain>
    </source>
</reference>
<evidence type="ECO:0000313" key="1">
    <source>
        <dbReference type="EMBL" id="OCX76774.1"/>
    </source>
</evidence>
<dbReference type="Proteomes" id="UP000094893">
    <property type="component" value="Unassembled WGS sequence"/>
</dbReference>